<dbReference type="PANTHER" id="PTHR17695">
    <property type="entry name" value="SMALL SUBUNIT PROCESSOME COMPONENT 20 HOMOLOG"/>
    <property type="match status" value="1"/>
</dbReference>
<dbReference type="PANTHER" id="PTHR17695:SF11">
    <property type="entry name" value="SMALL SUBUNIT PROCESSOME COMPONENT 20 HOMOLOG"/>
    <property type="match status" value="1"/>
</dbReference>
<feature type="region of interest" description="Disordered" evidence="2">
    <location>
        <begin position="3413"/>
        <end position="3446"/>
    </location>
</feature>
<feature type="region of interest" description="Disordered" evidence="2">
    <location>
        <begin position="3791"/>
        <end position="3813"/>
    </location>
</feature>
<feature type="region of interest" description="Disordered" evidence="2">
    <location>
        <begin position="4123"/>
        <end position="4152"/>
    </location>
</feature>
<feature type="compositionally biased region" description="Polar residues" evidence="2">
    <location>
        <begin position="3210"/>
        <end position="3221"/>
    </location>
</feature>
<feature type="compositionally biased region" description="Acidic residues" evidence="2">
    <location>
        <begin position="4143"/>
        <end position="4152"/>
    </location>
</feature>
<feature type="region of interest" description="Disordered" evidence="2">
    <location>
        <begin position="2904"/>
        <end position="2929"/>
    </location>
</feature>
<feature type="region of interest" description="Disordered" evidence="2">
    <location>
        <begin position="1174"/>
        <end position="1281"/>
    </location>
</feature>
<organism evidence="4 5">
    <name type="scientific">Plasmodium ovale</name>
    <name type="common">malaria parasite P. ovale</name>
    <dbReference type="NCBI Taxonomy" id="36330"/>
    <lineage>
        <taxon>Eukaryota</taxon>
        <taxon>Sar</taxon>
        <taxon>Alveolata</taxon>
        <taxon>Apicomplexa</taxon>
        <taxon>Aconoidasida</taxon>
        <taxon>Haemosporida</taxon>
        <taxon>Plasmodiidae</taxon>
        <taxon>Plasmodium</taxon>
        <taxon>Plasmodium (Plasmodium)</taxon>
    </lineage>
</organism>
<protein>
    <recommendedName>
        <fullName evidence="3">U3 small nucleolar RNA-associated protein 20 domain-containing protein</fullName>
    </recommendedName>
</protein>
<dbReference type="VEuPathDB" id="PlasmoDB:PocGH01_13018000"/>
<name>A0A1C3KWR9_PLAOA</name>
<feature type="compositionally biased region" description="Basic and acidic residues" evidence="2">
    <location>
        <begin position="3429"/>
        <end position="3445"/>
    </location>
</feature>
<dbReference type="GO" id="GO:0030686">
    <property type="term" value="C:90S preribosome"/>
    <property type="evidence" value="ECO:0007669"/>
    <property type="project" value="TreeGrafter"/>
</dbReference>
<feature type="compositionally biased region" description="Basic residues" evidence="2">
    <location>
        <begin position="1900"/>
        <end position="1909"/>
    </location>
</feature>
<reference evidence="4 5" key="1">
    <citation type="submission" date="2016-06" db="EMBL/GenBank/DDBJ databases">
        <authorList>
            <consortium name="Pathogen Informatics"/>
        </authorList>
    </citation>
    <scope>NUCLEOTIDE SEQUENCE [LARGE SCALE GENOMIC DNA]</scope>
    <source>
        <strain evidence="4">PowCR01</strain>
    </source>
</reference>
<dbReference type="SUPFAM" id="SSF48371">
    <property type="entry name" value="ARM repeat"/>
    <property type="match status" value="1"/>
</dbReference>
<feature type="region of interest" description="Disordered" evidence="2">
    <location>
        <begin position="1898"/>
        <end position="1918"/>
    </location>
</feature>
<feature type="compositionally biased region" description="Basic and acidic residues" evidence="2">
    <location>
        <begin position="4123"/>
        <end position="4132"/>
    </location>
</feature>
<evidence type="ECO:0000256" key="2">
    <source>
        <dbReference type="SAM" id="MobiDB-lite"/>
    </source>
</evidence>
<feature type="compositionally biased region" description="Basic and acidic residues" evidence="2">
    <location>
        <begin position="1174"/>
        <end position="1214"/>
    </location>
</feature>
<feature type="region of interest" description="Disordered" evidence="2">
    <location>
        <begin position="2680"/>
        <end position="2705"/>
    </location>
</feature>
<feature type="compositionally biased region" description="Acidic residues" evidence="2">
    <location>
        <begin position="1230"/>
        <end position="1252"/>
    </location>
</feature>
<feature type="domain" description="U3 small nucleolar RNA-associated protein 20" evidence="3">
    <location>
        <begin position="2759"/>
        <end position="2859"/>
    </location>
</feature>
<dbReference type="Pfam" id="PF20416">
    <property type="entry name" value="UTP20"/>
    <property type="match status" value="1"/>
</dbReference>
<keyword evidence="1" id="KW-0175">Coiled coil</keyword>
<feature type="coiled-coil region" evidence="1">
    <location>
        <begin position="138"/>
        <end position="165"/>
    </location>
</feature>
<feature type="compositionally biased region" description="Acidic residues" evidence="2">
    <location>
        <begin position="1265"/>
        <end position="1275"/>
    </location>
</feature>
<evidence type="ECO:0000313" key="4">
    <source>
        <dbReference type="EMBL" id="SBT78662.1"/>
    </source>
</evidence>
<evidence type="ECO:0000259" key="3">
    <source>
        <dbReference type="Pfam" id="PF20416"/>
    </source>
</evidence>
<dbReference type="GO" id="GO:0032040">
    <property type="term" value="C:small-subunit processome"/>
    <property type="evidence" value="ECO:0007669"/>
    <property type="project" value="TreeGrafter"/>
</dbReference>
<dbReference type="InterPro" id="IPR052575">
    <property type="entry name" value="SSU_processome_comp_20"/>
</dbReference>
<accession>A0A1C3KWR9</accession>
<dbReference type="Proteomes" id="UP000243200">
    <property type="component" value="Chromosome 13"/>
</dbReference>
<dbReference type="EMBL" id="LT594517">
    <property type="protein sequence ID" value="SBT78662.1"/>
    <property type="molecule type" value="Genomic_DNA"/>
</dbReference>
<evidence type="ECO:0000313" key="5">
    <source>
        <dbReference type="Proteomes" id="UP000243200"/>
    </source>
</evidence>
<feature type="region of interest" description="Disordered" evidence="2">
    <location>
        <begin position="3210"/>
        <end position="3238"/>
    </location>
</feature>
<proteinExistence type="predicted"/>
<feature type="compositionally biased region" description="Basic and acidic residues" evidence="2">
    <location>
        <begin position="2913"/>
        <end position="2926"/>
    </location>
</feature>
<dbReference type="InterPro" id="IPR016024">
    <property type="entry name" value="ARM-type_fold"/>
</dbReference>
<evidence type="ECO:0000256" key="1">
    <source>
        <dbReference type="SAM" id="Coils"/>
    </source>
</evidence>
<feature type="compositionally biased region" description="Basic and acidic residues" evidence="2">
    <location>
        <begin position="1253"/>
        <end position="1264"/>
    </location>
</feature>
<dbReference type="InterPro" id="IPR046523">
    <property type="entry name" value="UTP20_dom"/>
</dbReference>
<gene>
    <name evidence="4" type="primary">PowCR01_130014600</name>
    <name evidence="4" type="ORF">POWCR01_130014600</name>
</gene>
<feature type="compositionally biased region" description="Basic and acidic residues" evidence="2">
    <location>
        <begin position="2680"/>
        <end position="2691"/>
    </location>
</feature>
<dbReference type="OrthoDB" id="360653at2759"/>
<sequence>MKIIKKKRSLKNVKLKLKNNKKAGHFVSFYDRIKEITEKEKLQTCTLLNDSNYDNCQKPRRSISEKNDAGDLQKTNFYVALQEYPKNCFNSDFRKCCKELLPHSSNLMLILLKKDKIFSTILRYIKNSKIKNDENYFYKLLVQLIKDLKEESKKYIQEILTILNDKININNLDLLEEIFNSYANIFRIMNRSIIKNIIKYIKISLPLLQHRNNIIKIFFADSFSYLLRKLSLHNLIICFQQLFSFFNFVKKNKLKNYSQTITLLMLEALKVDKDKLSRKTFPFLKYIIYSIFLKEKYYCNETELCYEPLMDINQITILEKTAYNFFLDIYNFTKKGTFEFLEIFLTFILKLYSSQFAKYYSDILLPYVKGGNEFPQLITEKGGKILLTIGDNMRSSNEDKHEHSFLCNRMQDCNDQNVEKCAVEDTYNEFERNENISGMEEEITFAQDVFYRSTNFFLKKILSIWIEKNNERKGVIIETVRCELIQYAKCVNDLYNDKSSLSASNSNRAGLNYAGFLYLWSMYDNVFFLLNHDPVCNEDASNAYISFMDIFMNILKVECVGNCKNRFANYLLHSFVIKLDKLLIKKGNSRHDNPYFISIINYIFLRLVIMLKCDGTHLYDGVDLLNDSCHRMYENISLQERSEILWNEINSFNVTNLYLGKIFILCDILISIKEKDRYTDVAPMFSNTNGDNNMIRYNANNCSGIRIIRKRTIMKRNTADRDYSKSVEKLVDKSNGQVDLCNIESLRNNPTSVTFFDSSSVLIQTQMEDLFIHIFDQIKKTLVLVKKINEYANIQCAIETAHSEDNRNEFVSCVKSVLQFLFASVNLLSEVSSFDNALLCACLKRYNEEKEYKEMDSFSTLHSICDNVVKLKGCNFLQGEHGEKVPCEIRTYSNCIVMNISSIITDLSKNVYSNTIREEVLSNNSTFLLNFLSKWDEQDIHYCDTYLGNVKRVITDMYESNYFENRTDEIFFYLKILKNFLPYYETVSRKKLLEVIRLLVGIYIEVRKYKNVYDHYEDDYKSAGKVGFCEKVLSLFDCMIYLENEEYLSTHVKIYQSKILDIINYLTVLKKLNIFKEYFLKICTKICIIELIMLLNVRLVSIPKEVIFNLKAFLQTHTTTEGEKSEELTDCHYNSRYYFYILKCIHKISRQKLHICEEVIKRNVQEHIELGDDTFRGANRGEHRKDRGNNKHEDAIREDANQEETTREDTTRDDANEDDASEDNTKEDNANEDITNEDITNEDNTNEDDASEDNTKEDNTKEDNTNEDNTNENDGESNPRDWRADLKSILAQEVKDCEESLKQYLCKKKDEHALTSEKVGNFNAENSLKNVLYSLDLLIIPLSKTVSKSYRIKMLDVYMWIVNHVTFKCVYYINEFKYYKLVNVLFDIMYHMNNIIYTHRETGSNIVPDPEVHNELNVMHTKSISSLVSEIQFSIKTFVSSFTYNMQILRVENLVKFINILSFYDKKLNNYKNDIEEILSEKSINFTKLLLNIKEEDKDGITPILVKIIFCLLKNRIKKGNYKLKKNIIFYMSSISKDNYCHILIPIIYSFTNVYKNKVDYNNLVRYEEKENILLHFLSTCQGNFSKCWNYQFDVHAVSRKNGRNKGSIFSYEDILNQSYWSFNSYIIVIKKNVLFKNSSFTKNFNLFIEVLKIMKYKLSAYLELCFHIFVTILHYINSYCYMKNKLKRRRIFVALNKMYKNKCKLVLSCGGHGIPVHGVETNLPPNRIDINHNNDSTEGEEHIVSLPNCEQSVVEFRAKNKILRNIHKKCVENIQFIMRNFNLAELNLQKSQKLFTFLFYKNLKNINVKSVFLDIPFTIWCKNEFYYDCYNSTIPNSILVLIKAINNDKIVSRMNLNDWDDFTDKVFCIILRLCGYSEEDYEYEYEPKHGDDQVEFRNRQKSGKRRNQHTTTKNEGGLNLLRKKKNSHFAISKGVKIVKPYICDIILCIKKTVLRRYKHFILQKDDTNSFNKKRNMEELRIITNKELYILIELSSINKNQIYNIHLVNIITTFMLINSKALHNTTADDVHKIKLTLIALKRLLVNISKEGNELTRRKNNFNFSFHQFAHTASQDVDKKYKNCRKTISSCSSTYGVHKLYICYKLRTLICEVIQRCYDVSCRILAGELLIMVGCIFMKIKNIEKYIKMFKKNVDLFIKKTNNINYNSKCVLKYITKIPLRSEKIKQNEYYTFLQIAQIFCGMNICGESTSSYEYDADVQFLILLDMCNVKIGAIAANYLAGEVGRGYERGSERCDEHVDDLPSDLIGKDSHSVKEAYVNATQRGVTKQKKRNWSIFTDLLLNSNKMFLEVLIRHCLFLIFDQRTNEMVVDKSVQFVLFFTKLLHCLLQMYEKKGRKNGKEEKLNYQRIERDIKIYIHFVVNIIIPKALNALRRNINDFTKISLQMILTASKNICPHVDTLKLLDIGSFLRKVNKSHIRNYVLGKNPNSLFCFIPVRTKRPEGSYSDERGKEAAKDIRQDASSVVAPDETNFRTLERLLFCDLYHYAVSKNDEVKHVKRNKHCAVIGMMENIIDLKSENNLEGVKMLINVASKLSFYTISKIVIPISLNYIFQAHSKKEIFNKTLSLSGIKLLCICSEKVGLKIIYNLLVLLLSELKKNTFNKLYIEKAISHLVRAYHFREFQNDQGAKNSILLRCRSNRDRDSNASGKIKGEIASRIEANPEKQRELERGGEGGTSDKVNIPNRGTLTDGNEKRNVYCEKFIERTLPQLKHLMFDNTMVKNAKKKKNYINDLFIDYKSKDTVAKPDIIISYLVILNKMNYNFEKELHKIIYKLCFCLSSIVNSVRAESKKALCYISMYLGLNYFDLIIRHMSDYLTKGYHIPIFLCTVNSILESVLYEKDKFLNNNYLRINFNVLNESNMVRASSLSFSQKDPGNKEFPNVCNEVRGSNSSRIDNDHQGRSNEKRSSKNSRVITNSLYDNFCNNIFNMIKLELINEIEKNTEDVNKKKIKKKTMESRKMYGSNIIKLLTNIVPGICIENNMLPFLESLFSGDTFENNEVDRNFIFKKKYIFIVSTYFNDLIKGMQENKNLSPNFMLNIVYKLLIKSIYFFKGDSYENLLTVMKNSNLLFFNYDLRDEVSSYNQFKKSLNFNVSIKVTKEKYLGYNYNKKCIQYPEKKCNLDITQGEIQGIHIYDSVGKSKKYDFKVHAQVLARVSLKLLSFLIRRSSLLFCAEEKLDTYKEKQCPNLSSAETDKATTTSGGIHTGLDENAKESSNSTTGYMDNRTIDIVRDKKRKNVAVSDNVVDGGDVTLSEHTNSKMYGNSISEFVHFIQIIEPLLVYCFCYGKEDVFILSSTCIKNIKKKKYSNFNKFGKLIILSSVDILKNIPNYYSKEFDKLILSCIDTLTYLIKYNNSNDFISWLNSDISNGEKRKRSLKENSDSVSKLELSPRSKRKLGEMNTTGDSTDEESNSRRNDGRDVAADHRERKYKNINKGKKQIRLLLNENVLSTYYNGEKEVDEEKMCEETINSLRYCLINEISLLLESKNHVWEILLLLKNCLLREDINNYIGNRYIILKINSCIDQIFKIMIEDSYNLKLSFLCGQIYIDFLMRFPISEKEKKKKFFQIINNLDDENDDSRIAVLNCIYLLINRINSQLLKEKYYYTLYACFLINFTNENNPKCKKMYIFLIGLLFQQVNDLNYVFNSYKIVKNNLSISLKTSIVFTYLYLLPIFTSIFYKKRKTYHELVLNNISELNNVPPISKENKKRRQEQVAQICQELSGQNEESDNEYLQSGYDFPEENAEKSVDFIRVHFSNQLLKYNKNNKNKKIWYEGEKEKGKKKKNGSNREHPNEENDTIFFMKNQLEDLFLSLMFHLIGKSCVNLKSYMKEDKNAVQILTSSENITFFCNHYNSVYEETMDRDMVYLFYKTLEQIFLHMDINLVEKILQKKCVCGHSSHGNGIIGEYPYGDYAHDKYMAYFQKNGETKCATHENTDVDPDDTSEKLLLYFLYFWNLILGHGLFNANPYVQIISLKILIHYINGKFTYSFMPLLLVKLYFTNKFVINIIIKKLLSLLLNSYLLEHFYIYHKEISFFLSKICKLLVIFPWITNGLEEENNSGELSHEGNSINSDKLNSICKRYVHASFGNFPKNGATVRSRTMGSIKRGENNDYLDKPSAAGGISGEADENDDSEDEEFKRVNTILLDGIGSEGGSCKVYGCENRDEHGECDSSGGNVANGVITEDIRISKEMLSYSKFFLIIITLSRAINLHLKNRKKSFTRILTILHVYKNIILDFPPNLWNPDNGIIINVITPLYTIASISKKKYFVEDECIFEEASTHTKFLYLSRYAWDIISLLEEKLQNKKEVFIQAFVQTRRRINQKRFNRKKINHILAVKHPRLYALNKLKKREKKKIKKRKKE</sequence>
<dbReference type="VEuPathDB" id="PlasmoDB:POWCR01_130014600"/>